<dbReference type="GO" id="GO:0036503">
    <property type="term" value="P:ERAD pathway"/>
    <property type="evidence" value="ECO:0007669"/>
    <property type="project" value="InterPro"/>
</dbReference>
<dbReference type="PROSITE" id="PS51698">
    <property type="entry name" value="U_BOX"/>
    <property type="match status" value="1"/>
</dbReference>
<keyword evidence="14" id="KW-1185">Reference proteome</keyword>
<dbReference type="Pfam" id="PF10408">
    <property type="entry name" value="Ufd2P_core"/>
    <property type="match status" value="1"/>
</dbReference>
<dbReference type="GO" id="GO:0005634">
    <property type="term" value="C:nucleus"/>
    <property type="evidence" value="ECO:0007669"/>
    <property type="project" value="TreeGrafter"/>
</dbReference>
<reference evidence="15" key="1">
    <citation type="submission" date="2025-08" db="UniProtKB">
        <authorList>
            <consortium name="RefSeq"/>
        </authorList>
    </citation>
    <scope>IDENTIFICATION</scope>
</reference>
<dbReference type="Gene3D" id="3.30.40.10">
    <property type="entry name" value="Zinc/RING finger domain, C3HC4 (zinc finger)"/>
    <property type="match status" value="1"/>
</dbReference>
<dbReference type="SMART" id="SM00504">
    <property type="entry name" value="Ubox"/>
    <property type="match status" value="1"/>
</dbReference>
<evidence type="ECO:0000256" key="8">
    <source>
        <dbReference type="ARBA" id="ARBA00022786"/>
    </source>
</evidence>
<keyword evidence="8" id="KW-0833">Ubl conjugation pathway</keyword>
<dbReference type="InterPro" id="IPR013083">
    <property type="entry name" value="Znf_RING/FYVE/PHD"/>
</dbReference>
<dbReference type="GO" id="GO:0000209">
    <property type="term" value="P:protein polyubiquitination"/>
    <property type="evidence" value="ECO:0007669"/>
    <property type="project" value="TreeGrafter"/>
</dbReference>
<feature type="compositionally biased region" description="Low complexity" evidence="12">
    <location>
        <begin position="48"/>
        <end position="59"/>
    </location>
</feature>
<dbReference type="CDD" id="cd16657">
    <property type="entry name" value="RING-Ubox_UBE4A"/>
    <property type="match status" value="1"/>
</dbReference>
<dbReference type="GO" id="GO:0005737">
    <property type="term" value="C:cytoplasm"/>
    <property type="evidence" value="ECO:0007669"/>
    <property type="project" value="UniProtKB-SubCell"/>
</dbReference>
<feature type="region of interest" description="Disordered" evidence="12">
    <location>
        <begin position="28"/>
        <end position="66"/>
    </location>
</feature>
<evidence type="ECO:0000256" key="7">
    <source>
        <dbReference type="ARBA" id="ARBA00022679"/>
    </source>
</evidence>
<dbReference type="PANTHER" id="PTHR13931">
    <property type="entry name" value="UBIQUITINATION FACTOR E4"/>
    <property type="match status" value="1"/>
</dbReference>
<dbReference type="EC" id="2.3.2.27" evidence="5"/>
<dbReference type="InterPro" id="IPR003613">
    <property type="entry name" value="Ubox_domain"/>
</dbReference>
<dbReference type="GO" id="GO:0034450">
    <property type="term" value="F:ubiquitin-ubiquitin ligase activity"/>
    <property type="evidence" value="ECO:0007669"/>
    <property type="project" value="InterPro"/>
</dbReference>
<keyword evidence="6" id="KW-0963">Cytoplasm</keyword>
<keyword evidence="7" id="KW-0808">Transferase</keyword>
<evidence type="ECO:0000256" key="12">
    <source>
        <dbReference type="SAM" id="MobiDB-lite"/>
    </source>
</evidence>
<evidence type="ECO:0000256" key="10">
    <source>
        <dbReference type="ARBA" id="ARBA00037624"/>
    </source>
</evidence>
<dbReference type="Proteomes" id="UP000515152">
    <property type="component" value="Chromosome 17"/>
</dbReference>
<dbReference type="InterPro" id="IPR019474">
    <property type="entry name" value="Ub_conjug_fac_E4_core"/>
</dbReference>
<evidence type="ECO:0000313" key="15">
    <source>
        <dbReference type="RefSeq" id="XP_012675663.2"/>
    </source>
</evidence>
<evidence type="ECO:0000256" key="5">
    <source>
        <dbReference type="ARBA" id="ARBA00012483"/>
    </source>
</evidence>
<evidence type="ECO:0000259" key="13">
    <source>
        <dbReference type="PROSITE" id="PS51698"/>
    </source>
</evidence>
<evidence type="ECO:0000256" key="9">
    <source>
        <dbReference type="ARBA" id="ARBA00022990"/>
    </source>
</evidence>
<evidence type="ECO:0000256" key="11">
    <source>
        <dbReference type="ARBA" id="ARBA00040077"/>
    </source>
</evidence>
<proteinExistence type="inferred from homology"/>
<sequence length="1076" mass="122245">MTDQGNNNQNISRNPFAALFSSLADAKQFALGQKQQEHSKPPLEDSGDSQSESENSVSDSIEDNDDSVAEISRSFRSRQELCEQLNVNHMIQRIFLITLDNSDPSLRGGNGIPSRCVFLEEMAADLDGQDWLDMDSIEQALFSRLLMLEPGNHLIYMTSCNAVNLSADRDAGDKCAVPYLYACYQRAKEEVTKVPEKLLSFAVHCKNLIVSNARTVLLTPEIYISQNVYEQLLDLLLEGVNSAQLDLVVEFLDEVIAGLLTDQEVRTFGEVMVPVFDIFQGRVKDLDLCQLLLYSYLDVFLYFSQQKDIAKVLVEHIQPKDPSNGLQYQKTLLGTILNISCLLKTPGVVENHGYFLNPSRSSPQEMKVQESNIHQFMGQFQDKLHLILKNLLQQSSETRHLLLSWLGGCLQANTGRTKIWANQMPEIFFQMYASDAFFLNLGAALLKLCQPFCRPNSPKLLTFNPTYSALGELSEDERRNRNVHARGLDKETCLIPIPPQQNVEFAQSYSLLTENLILTQLTLHIGFHRLHDQMVKLNQSLHRLQGSWREAQLSGGPAAEQLREQFEHLMTVYLSTKAAATQPAMLQNCLNLQASCASLLVQVGLNNQGPEHIPLRFPLPPLNNSHLCYVPEFFVDNLGDFFIFLRRFADEVLETSAESLEQVLNFITMFLGNVERMSNPHLRAKLAEVLEAVMPHMEAAASGTTQPIMFQRQRVFCTYCHAPCLAEALMTVFVDIEFTGDPHQFEQKFNYRRPMYSILKYMWNTESYRESIKRLATYASENLEAMNPPLFLRFLNLLMNDAIFLLDEAIQFLSKIKVLQLERDRGAWDDLLPDARREKESSLQMLGQLGRFHNIMSNETIGTLAFLTSEIKGIFVHPFLAERIISMLNYFLQHLVGPKMGALKVKDFSEFDFKPHQLVSDICTIYLNLGNEENFCASVPKDGRSYSPTLFCQTARVLKKINKPGEMIVSFSLLADKIKSLADRHQQEEETYSDAPDEFLDPIMSTVMLDPVILPSSNVTVDRSTIARHLLSDQTDPFNRSPLTMDQIRPNEELKQQILQWLAEHKKEIQQMGPSG</sequence>
<comment type="function">
    <text evidence="10">Ubiquitin-protein ligase that probably functions as an E3 ligase in conjunction with specific E1 and E2 ligases. May also function as an E4 ligase mediating the assembly of polyubiquitin chains on substrates ubiquitinated by another E3 ubiquitin ligase. Mediates 'Lys-48'-linked polyubiquitination of substrates.</text>
</comment>
<comment type="pathway">
    <text evidence="3">Protein modification; protein ubiquitination.</text>
</comment>
<evidence type="ECO:0000256" key="2">
    <source>
        <dbReference type="ARBA" id="ARBA00004496"/>
    </source>
</evidence>
<protein>
    <recommendedName>
        <fullName evidence="11">Ubiquitin conjugation factor E4 A</fullName>
        <ecNumber evidence="5">2.3.2.27</ecNumber>
    </recommendedName>
</protein>
<evidence type="ECO:0000313" key="14">
    <source>
        <dbReference type="Proteomes" id="UP000515152"/>
    </source>
</evidence>
<comment type="similarity">
    <text evidence="4">Belongs to the ubiquitin conjugation factor E4 family.</text>
</comment>
<dbReference type="GO" id="GO:0000151">
    <property type="term" value="C:ubiquitin ligase complex"/>
    <property type="evidence" value="ECO:0007669"/>
    <property type="project" value="InterPro"/>
</dbReference>
<dbReference type="SUPFAM" id="SSF57850">
    <property type="entry name" value="RING/U-box"/>
    <property type="match status" value="1"/>
</dbReference>
<name>A0A6P3VLX9_CLUHA</name>
<dbReference type="GO" id="GO:0006511">
    <property type="term" value="P:ubiquitin-dependent protein catabolic process"/>
    <property type="evidence" value="ECO:0007669"/>
    <property type="project" value="InterPro"/>
</dbReference>
<evidence type="ECO:0000256" key="1">
    <source>
        <dbReference type="ARBA" id="ARBA00000900"/>
    </source>
</evidence>
<keyword evidence="9" id="KW-0007">Acetylation</keyword>
<accession>A0A6P3VLX9</accession>
<dbReference type="GeneID" id="105893752"/>
<dbReference type="Pfam" id="PF04564">
    <property type="entry name" value="U-box"/>
    <property type="match status" value="1"/>
</dbReference>
<dbReference type="PANTHER" id="PTHR13931:SF16">
    <property type="entry name" value="UBIQUITIN CONJUGATION FACTOR E4 A"/>
    <property type="match status" value="1"/>
</dbReference>
<comment type="subcellular location">
    <subcellularLocation>
        <location evidence="2">Cytoplasm</location>
    </subcellularLocation>
</comment>
<gene>
    <name evidence="15" type="primary">ube4a</name>
</gene>
<dbReference type="UniPathway" id="UPA00143"/>
<organism evidence="14 15">
    <name type="scientific">Clupea harengus</name>
    <name type="common">Atlantic herring</name>
    <dbReference type="NCBI Taxonomy" id="7950"/>
    <lineage>
        <taxon>Eukaryota</taxon>
        <taxon>Metazoa</taxon>
        <taxon>Chordata</taxon>
        <taxon>Craniata</taxon>
        <taxon>Vertebrata</taxon>
        <taxon>Euteleostomi</taxon>
        <taxon>Actinopterygii</taxon>
        <taxon>Neopterygii</taxon>
        <taxon>Teleostei</taxon>
        <taxon>Clupei</taxon>
        <taxon>Clupeiformes</taxon>
        <taxon>Clupeoidei</taxon>
        <taxon>Clupeidae</taxon>
        <taxon>Clupea</taxon>
    </lineage>
</organism>
<feature type="domain" description="U-box" evidence="13">
    <location>
        <begin position="994"/>
        <end position="1068"/>
    </location>
</feature>
<evidence type="ECO:0000256" key="6">
    <source>
        <dbReference type="ARBA" id="ARBA00022490"/>
    </source>
</evidence>
<dbReference type="RefSeq" id="XP_012675663.2">
    <property type="nucleotide sequence ID" value="XM_012820209.3"/>
</dbReference>
<dbReference type="OrthoDB" id="20295at2759"/>
<evidence type="ECO:0000256" key="4">
    <source>
        <dbReference type="ARBA" id="ARBA00007434"/>
    </source>
</evidence>
<dbReference type="FunFam" id="3.30.40.10:FF:000055">
    <property type="entry name" value="Ubiquitin conjugation factor e4 a"/>
    <property type="match status" value="1"/>
</dbReference>
<dbReference type="InterPro" id="IPR045132">
    <property type="entry name" value="UBE4"/>
</dbReference>
<dbReference type="AlphaFoldDB" id="A0A6P3VLX9"/>
<dbReference type="CTD" id="9354"/>
<evidence type="ECO:0000256" key="3">
    <source>
        <dbReference type="ARBA" id="ARBA00004906"/>
    </source>
</evidence>
<dbReference type="KEGG" id="char:105893752"/>
<comment type="catalytic activity">
    <reaction evidence="1">
        <text>S-ubiquitinyl-[E2 ubiquitin-conjugating enzyme]-L-cysteine + [acceptor protein]-L-lysine = [E2 ubiquitin-conjugating enzyme]-L-cysteine + N(6)-ubiquitinyl-[acceptor protein]-L-lysine.</text>
        <dbReference type="EC" id="2.3.2.27"/>
    </reaction>
</comment>